<dbReference type="EMBL" id="AQHR01000080">
    <property type="protein sequence ID" value="EON76743.1"/>
    <property type="molecule type" value="Genomic_DNA"/>
</dbReference>
<dbReference type="OrthoDB" id="9768133at2"/>
<evidence type="ECO:0000313" key="3">
    <source>
        <dbReference type="EMBL" id="EON76743.1"/>
    </source>
</evidence>
<dbReference type="GO" id="GO:0015977">
    <property type="term" value="P:carbon fixation"/>
    <property type="evidence" value="ECO:0007669"/>
    <property type="project" value="InterPro"/>
</dbReference>
<gene>
    <name evidence="3" type="ORF">ADIS_2802</name>
</gene>
<proteinExistence type="predicted"/>
<dbReference type="GO" id="GO:0005829">
    <property type="term" value="C:cytosol"/>
    <property type="evidence" value="ECO:0007669"/>
    <property type="project" value="TreeGrafter"/>
</dbReference>
<dbReference type="GO" id="GO:0006099">
    <property type="term" value="P:tricarboxylic acid cycle"/>
    <property type="evidence" value="ECO:0007669"/>
    <property type="project" value="InterPro"/>
</dbReference>
<organism evidence="3 4">
    <name type="scientific">Lunatimonas lonarensis</name>
    <dbReference type="NCBI Taxonomy" id="1232681"/>
    <lineage>
        <taxon>Bacteria</taxon>
        <taxon>Pseudomonadati</taxon>
        <taxon>Bacteroidota</taxon>
        <taxon>Cytophagia</taxon>
        <taxon>Cytophagales</taxon>
        <taxon>Cyclobacteriaceae</taxon>
    </lineage>
</organism>
<accession>R7ZRR7</accession>
<sequence length="849" mass="96677">MSNAYETEVAKRFTIYNSLFLDLPFDNIYRTGTLLPILTSICQAGFEKNQTPKEIIHRFFEELLSDKSDKERHDLLFKMVQYIERQVVLFDSIEDAAFEKINDLKGKGTMTALIARAENDHKKADLIEKLKSFSVRLTLTAHPTQFYPGNVLAIITDLESAIRTNDLGMINMLLQQLGKTGFINKEKPSPYDEAVSLCWFLENVFYPSISDVLIRMLNRLEIPLHDWENPNLLKVGFWPGGDRDGNPYVTHDITTKVADKLQNSILKCYYRDIRKVRRRLTFHHVEPFLIQAERGIYDSLFGGDKKFSSKDELLALLFEARDGIVKYHDGLFLDILDAFIFKVRVFGFHFASMDIRQDSRKHDDLWEGIIRTSEGEKALEEFSGMSEQEQIKKIQSYKKLPGVDELPDDFHKEMVSSFQVINYIQKNNGPMGCHRYIISNNQSAKHMLEVFQLAKILVGGQKGLHLDIVPLFETIDDLASAPAIMEQLYSNPSYRAHLNQRNNKQTIMVGFSDGTKDGGYIRANWSILMAKEALTLAAREKGIDLVFFDGRGGPPARGGGNTHNFYASLGPNVENKEIQLTIQGQTISSNYGKQVSCTYNLEQLLSAGLESHLYPSSENSLTEEQKALIEEMAGYSYEAYKELKAHPQFVNYLEHVTPLKFFGMTNIGSRPVKRSKGGGMKFEDLRAIPFVGAWAQMKQNIPGFFGVGRSIEEMEKRGKLDEVRKLYQDSLFFRSLLGNSMQSLAKSFYPATAYLKDSETYGGFWNTLFEEYQRSLANILKVSNMANLLEDNQLSRESIGIRERIVLPLITIQQYGIQKILEEGKEDAALQKLILRTMFGIINAARNAA</sequence>
<dbReference type="GO" id="GO:0008964">
    <property type="term" value="F:phosphoenolpyruvate carboxylase activity"/>
    <property type="evidence" value="ECO:0007669"/>
    <property type="project" value="InterPro"/>
</dbReference>
<dbReference type="RefSeq" id="WP_010854936.1">
    <property type="nucleotide sequence ID" value="NZ_AQHR01000080.1"/>
</dbReference>
<dbReference type="STRING" id="1232681.ADIS_2802"/>
<dbReference type="SUPFAM" id="SSF51621">
    <property type="entry name" value="Phosphoenolpyruvate/pyruvate domain"/>
    <property type="match status" value="1"/>
</dbReference>
<keyword evidence="3" id="KW-0456">Lyase</keyword>
<dbReference type="PANTHER" id="PTHR30523">
    <property type="entry name" value="PHOSPHOENOLPYRUVATE CARBOXYLASE"/>
    <property type="match status" value="1"/>
</dbReference>
<dbReference type="PANTHER" id="PTHR30523:SF6">
    <property type="entry name" value="PHOSPHOENOLPYRUVATE CARBOXYLASE"/>
    <property type="match status" value="1"/>
</dbReference>
<dbReference type="AlphaFoldDB" id="R7ZRR7"/>
<dbReference type="InterPro" id="IPR015813">
    <property type="entry name" value="Pyrv/PenolPyrv_kinase-like_dom"/>
</dbReference>
<reference evidence="3 4" key="1">
    <citation type="submission" date="2013-02" db="EMBL/GenBank/DDBJ databases">
        <title>A novel strain isolated from Lonar lake, Maharashtra, India.</title>
        <authorList>
            <person name="Singh A."/>
        </authorList>
    </citation>
    <scope>NUCLEOTIDE SEQUENCE [LARGE SCALE GENOMIC DNA]</scope>
    <source>
        <strain evidence="3 4">AK24</strain>
    </source>
</reference>
<comment type="caution">
    <text evidence="3">The sequence shown here is derived from an EMBL/GenBank/DDBJ whole genome shotgun (WGS) entry which is preliminary data.</text>
</comment>
<dbReference type="Pfam" id="PF00311">
    <property type="entry name" value="PEPcase"/>
    <property type="match status" value="2"/>
</dbReference>
<dbReference type="Proteomes" id="UP000013909">
    <property type="component" value="Unassembled WGS sequence"/>
</dbReference>
<dbReference type="InterPro" id="IPR021135">
    <property type="entry name" value="PEP_COase"/>
</dbReference>
<keyword evidence="4" id="KW-1185">Reference proteome</keyword>
<evidence type="ECO:0000256" key="2">
    <source>
        <dbReference type="ARBA" id="ARBA00022419"/>
    </source>
</evidence>
<dbReference type="PRINTS" id="PR00150">
    <property type="entry name" value="PEPCARBXLASE"/>
</dbReference>
<comment type="function">
    <text evidence="1">Forms oxaloacetate, a four-carbon dicarboxylic acid source for the tricarboxylic acid cycle.</text>
</comment>
<keyword evidence="3" id="KW-0670">Pyruvate</keyword>
<name>R7ZRR7_9BACT</name>
<evidence type="ECO:0000256" key="1">
    <source>
        <dbReference type="ARBA" id="ARBA00003670"/>
    </source>
</evidence>
<protein>
    <recommendedName>
        <fullName evidence="2">Phosphoenolpyruvate carboxylase</fullName>
    </recommendedName>
</protein>
<dbReference type="PATRIC" id="fig|1288963.3.peg.2791"/>
<evidence type="ECO:0000313" key="4">
    <source>
        <dbReference type="Proteomes" id="UP000013909"/>
    </source>
</evidence>